<dbReference type="EMBL" id="CP001643">
    <property type="protein sequence ID" value="ACU86660.1"/>
    <property type="molecule type" value="Genomic_DNA"/>
</dbReference>
<dbReference type="OrthoDB" id="4324715at2"/>
<dbReference type="GO" id="GO:0051287">
    <property type="term" value="F:NAD binding"/>
    <property type="evidence" value="ECO:0007669"/>
    <property type="project" value="InterPro"/>
</dbReference>
<dbReference type="InterPro" id="IPR006139">
    <property type="entry name" value="D-isomer_2_OHA_DH_cat_dom"/>
</dbReference>
<keyword evidence="3" id="KW-0520">NAD</keyword>
<dbReference type="InterPro" id="IPR006140">
    <property type="entry name" value="D-isomer_DH_NAD-bd"/>
</dbReference>
<keyword evidence="2 4" id="KW-0560">Oxidoreductase</keyword>
<dbReference type="Pfam" id="PF00389">
    <property type="entry name" value="2-Hacid_dh"/>
    <property type="match status" value="1"/>
</dbReference>
<evidence type="ECO:0000313" key="7">
    <source>
        <dbReference type="EMBL" id="ACU86660.1"/>
    </source>
</evidence>
<evidence type="ECO:0000256" key="2">
    <source>
        <dbReference type="ARBA" id="ARBA00023002"/>
    </source>
</evidence>
<name>C7MHZ3_BRAFD</name>
<dbReference type="CDD" id="cd12167">
    <property type="entry name" value="2-Hacid_dh_8"/>
    <property type="match status" value="1"/>
</dbReference>
<dbReference type="PANTHER" id="PTHR42789">
    <property type="entry name" value="D-ISOMER SPECIFIC 2-HYDROXYACID DEHYDROGENASE FAMILY PROTEIN (AFU_ORTHOLOGUE AFUA_6G10090)"/>
    <property type="match status" value="1"/>
</dbReference>
<dbReference type="PATRIC" id="fig|446465.5.peg.2862"/>
<accession>C7MHZ3</accession>
<protein>
    <submittedName>
        <fullName evidence="7">Phosphoglycerate dehydrogenase-like oxidoreductase</fullName>
    </submittedName>
</protein>
<comment type="similarity">
    <text evidence="1 4">Belongs to the D-isomer specific 2-hydroxyacid dehydrogenase family.</text>
</comment>
<evidence type="ECO:0000256" key="4">
    <source>
        <dbReference type="RuleBase" id="RU003719"/>
    </source>
</evidence>
<evidence type="ECO:0000256" key="3">
    <source>
        <dbReference type="ARBA" id="ARBA00023027"/>
    </source>
</evidence>
<dbReference type="InterPro" id="IPR050857">
    <property type="entry name" value="D-2-hydroxyacid_DH"/>
</dbReference>
<dbReference type="Gene3D" id="3.40.50.720">
    <property type="entry name" value="NAD(P)-binding Rossmann-like Domain"/>
    <property type="match status" value="2"/>
</dbReference>
<dbReference type="HOGENOM" id="CLU_019796_1_3_11"/>
<proteinExistence type="inferred from homology"/>
<dbReference type="STRING" id="446465.Bfae_28990"/>
<dbReference type="eggNOG" id="COG0111">
    <property type="taxonomic scope" value="Bacteria"/>
</dbReference>
<dbReference type="KEGG" id="bfa:Bfae_28990"/>
<evidence type="ECO:0000313" key="8">
    <source>
        <dbReference type="Proteomes" id="UP000001919"/>
    </source>
</evidence>
<dbReference type="Proteomes" id="UP000001919">
    <property type="component" value="Chromosome"/>
</dbReference>
<dbReference type="Pfam" id="PF02826">
    <property type="entry name" value="2-Hacid_dh_C"/>
    <property type="match status" value="1"/>
</dbReference>
<dbReference type="PANTHER" id="PTHR42789:SF1">
    <property type="entry name" value="D-ISOMER SPECIFIC 2-HYDROXYACID DEHYDROGENASE FAMILY PROTEIN (AFU_ORTHOLOGUE AFUA_6G10090)"/>
    <property type="match status" value="1"/>
</dbReference>
<evidence type="ECO:0000259" key="6">
    <source>
        <dbReference type="Pfam" id="PF02826"/>
    </source>
</evidence>
<evidence type="ECO:0000256" key="1">
    <source>
        <dbReference type="ARBA" id="ARBA00005854"/>
    </source>
</evidence>
<dbReference type="AlphaFoldDB" id="C7MHZ3"/>
<dbReference type="InterPro" id="IPR036291">
    <property type="entry name" value="NAD(P)-bd_dom_sf"/>
</dbReference>
<evidence type="ECO:0000259" key="5">
    <source>
        <dbReference type="Pfam" id="PF00389"/>
    </source>
</evidence>
<keyword evidence="8" id="KW-1185">Reference proteome</keyword>
<feature type="domain" description="D-isomer specific 2-hydroxyacid dehydrogenase NAD-binding" evidence="6">
    <location>
        <begin position="142"/>
        <end position="306"/>
    </location>
</feature>
<reference evidence="7 8" key="1">
    <citation type="journal article" date="2009" name="Stand. Genomic Sci.">
        <title>Complete genome sequence of Brachybacterium faecium type strain (Schefferle 6-10).</title>
        <authorList>
            <person name="Lapidus A."/>
            <person name="Pukall R."/>
            <person name="Labuttii K."/>
            <person name="Copeland A."/>
            <person name="Del Rio T.G."/>
            <person name="Nolan M."/>
            <person name="Chen F."/>
            <person name="Lucas S."/>
            <person name="Tice H."/>
            <person name="Cheng J.F."/>
            <person name="Bruce D."/>
            <person name="Goodwin L."/>
            <person name="Pitluck S."/>
            <person name="Rohde M."/>
            <person name="Goker M."/>
            <person name="Pati A."/>
            <person name="Ivanova N."/>
            <person name="Mavrommatis K."/>
            <person name="Chen A."/>
            <person name="Palaniappan K."/>
            <person name="D'haeseleer P."/>
            <person name="Chain P."/>
            <person name="Bristow J."/>
            <person name="Eisen J.A."/>
            <person name="Markowitz V."/>
            <person name="Hugenholtz P."/>
            <person name="Kyrpides N.C."/>
            <person name="Klenk H.P."/>
        </authorList>
    </citation>
    <scope>NUCLEOTIDE SEQUENCE [LARGE SCALE GENOMIC DNA]</scope>
    <source>
        <strain evidence="8">ATCC 43885 / DSM 4810 / JCM 11609 / LMG 19847 / NBRC 14762 / NCIMB 9860 / 6-10</strain>
    </source>
</reference>
<organism evidence="7 8">
    <name type="scientific">Brachybacterium faecium (strain ATCC 43885 / DSM 4810 / JCM 11609 / LMG 19847 / NBRC 14762 / NCIMB 9860 / 6-10)</name>
    <dbReference type="NCBI Taxonomy" id="446465"/>
    <lineage>
        <taxon>Bacteria</taxon>
        <taxon>Bacillati</taxon>
        <taxon>Actinomycetota</taxon>
        <taxon>Actinomycetes</taxon>
        <taxon>Micrococcales</taxon>
        <taxon>Dermabacteraceae</taxon>
        <taxon>Brachybacterium</taxon>
    </lineage>
</organism>
<dbReference type="SUPFAM" id="SSF52283">
    <property type="entry name" value="Formate/glycerate dehydrogenase catalytic domain-like"/>
    <property type="match status" value="1"/>
</dbReference>
<gene>
    <name evidence="7" type="ordered locus">Bfae_28990</name>
</gene>
<dbReference type="GO" id="GO:0016616">
    <property type="term" value="F:oxidoreductase activity, acting on the CH-OH group of donors, NAD or NADP as acceptor"/>
    <property type="evidence" value="ECO:0007669"/>
    <property type="project" value="InterPro"/>
</dbReference>
<sequence length="346" mass="37231">MITQHTQPAQHALPARPAALLAMSGGLDAELFAPDQRRRLDELVSLLAEEVVSDLSAVPTSVAAQVEILVTGWGAPRIDAEALERMPRLRAIVHTAGTVASFVGQAVWEREDITVCSAAQANAVPVAEYTLAQILLAGKRSLARSADYRRARGREGAWTATGETGNYGAVVGLIGASRTGRLTAERLQPFDLEVLMCDPFAGADEIAALGARKVELEEIFRAGDVVSLHAPDVPSTRGMITREHFALMQDGSTFINTARPALVDEGALREELVSGRISAVLDVHDDLAADDPLWDVPTVELTPHIAGSQGNELHRMAENTLEELVRLTRGELPRHALDRSRLDITA</sequence>
<feature type="domain" description="D-isomer specific 2-hydroxyacid dehydrogenase catalytic" evidence="5">
    <location>
        <begin position="64"/>
        <end position="337"/>
    </location>
</feature>
<dbReference type="SUPFAM" id="SSF51735">
    <property type="entry name" value="NAD(P)-binding Rossmann-fold domains"/>
    <property type="match status" value="1"/>
</dbReference>